<keyword evidence="4" id="KW-1185">Reference proteome</keyword>
<dbReference type="GeneID" id="64978726"/>
<proteinExistence type="predicted"/>
<dbReference type="GO" id="GO:0016491">
    <property type="term" value="F:oxidoreductase activity"/>
    <property type="evidence" value="ECO:0007669"/>
    <property type="project" value="UniProtKB-KW"/>
</dbReference>
<name>A0A7R7XWE5_9EURO</name>
<reference evidence="3" key="1">
    <citation type="submission" date="2021-01" db="EMBL/GenBank/DDBJ databases">
        <authorList>
            <consortium name="Aspergillus puulaauensis MK2 genome sequencing consortium"/>
            <person name="Kazuki M."/>
            <person name="Futagami T."/>
        </authorList>
    </citation>
    <scope>NUCLEOTIDE SEQUENCE</scope>
    <source>
        <strain evidence="3">MK2</strain>
    </source>
</reference>
<dbReference type="CDD" id="cd19077">
    <property type="entry name" value="AKR_AKR8A1-2"/>
    <property type="match status" value="1"/>
</dbReference>
<dbReference type="Pfam" id="PF00248">
    <property type="entry name" value="Aldo_ket_red"/>
    <property type="match status" value="1"/>
</dbReference>
<organism evidence="3 4">
    <name type="scientific">Aspergillus puulaauensis</name>
    <dbReference type="NCBI Taxonomy" id="1220207"/>
    <lineage>
        <taxon>Eukaryota</taxon>
        <taxon>Fungi</taxon>
        <taxon>Dikarya</taxon>
        <taxon>Ascomycota</taxon>
        <taxon>Pezizomycotina</taxon>
        <taxon>Eurotiomycetes</taxon>
        <taxon>Eurotiomycetidae</taxon>
        <taxon>Eurotiales</taxon>
        <taxon>Aspergillaceae</taxon>
        <taxon>Aspergillus</taxon>
    </lineage>
</organism>
<dbReference type="Gene3D" id="3.20.20.100">
    <property type="entry name" value="NADP-dependent oxidoreductase domain"/>
    <property type="match status" value="1"/>
</dbReference>
<dbReference type="InterPro" id="IPR050791">
    <property type="entry name" value="Aldo-Keto_reductase"/>
</dbReference>
<dbReference type="InterPro" id="IPR023210">
    <property type="entry name" value="NADP_OxRdtase_dom"/>
</dbReference>
<dbReference type="InterPro" id="IPR036812">
    <property type="entry name" value="NAD(P)_OxRdtase_dom_sf"/>
</dbReference>
<sequence length="330" mass="36290">MPDLVNKQVGPIGLGLMGLTWRATPPPQEQAFATLRAAIANGCYCWNGAEFYGTAEYNSLVLLERYFEKYPADAEKVVLGIKGGINPETHQLDASPENTRRTLDTCIAQLKGRKKIDIFEFGRRDPNVPLDVTFGVIDREYIQTGKIGGIALSEVRAETIHEAVKYTKIVAVEAELSLFTRDILDNGVAGACAQYGIPIVAYSPMGRGMLTGKLKRYSDLAEDSLLLQFGFPRFQRGNFEENIRLVDMLKEIAARKGCTPAQLAINWTIALARRLGTTIIPIPGASTAERVLENSRLVEVSDEELGQIDAILKDFTPAGGRYPPIIQVDT</sequence>
<evidence type="ECO:0000313" key="3">
    <source>
        <dbReference type="EMBL" id="BCS28729.1"/>
    </source>
</evidence>
<protein>
    <submittedName>
        <fullName evidence="3">Pyridoxine 4-dehydrogenase</fullName>
    </submittedName>
</protein>
<dbReference type="EMBL" id="AP024449">
    <property type="protein sequence ID" value="BCS28729.1"/>
    <property type="molecule type" value="Genomic_DNA"/>
</dbReference>
<accession>A0A7R7XWE5</accession>
<feature type="domain" description="NADP-dependent oxidoreductase" evidence="2">
    <location>
        <begin position="11"/>
        <end position="312"/>
    </location>
</feature>
<dbReference type="Proteomes" id="UP000654913">
    <property type="component" value="Chromosome 7"/>
</dbReference>
<evidence type="ECO:0000256" key="1">
    <source>
        <dbReference type="ARBA" id="ARBA00023002"/>
    </source>
</evidence>
<reference evidence="3" key="2">
    <citation type="submission" date="2021-02" db="EMBL/GenBank/DDBJ databases">
        <title>Aspergillus puulaauensis MK2 genome sequence.</title>
        <authorList>
            <person name="Futagami T."/>
            <person name="Mori K."/>
            <person name="Kadooka C."/>
            <person name="Tanaka T."/>
        </authorList>
    </citation>
    <scope>NUCLEOTIDE SEQUENCE</scope>
    <source>
        <strain evidence="3">MK2</strain>
    </source>
</reference>
<dbReference type="GO" id="GO:0005737">
    <property type="term" value="C:cytoplasm"/>
    <property type="evidence" value="ECO:0007669"/>
    <property type="project" value="TreeGrafter"/>
</dbReference>
<evidence type="ECO:0000259" key="2">
    <source>
        <dbReference type="Pfam" id="PF00248"/>
    </source>
</evidence>
<dbReference type="SUPFAM" id="SSF51430">
    <property type="entry name" value="NAD(P)-linked oxidoreductase"/>
    <property type="match status" value="1"/>
</dbReference>
<dbReference type="PANTHER" id="PTHR43625:SF78">
    <property type="entry name" value="PYRIDOXAL REDUCTASE-RELATED"/>
    <property type="match status" value="1"/>
</dbReference>
<keyword evidence="1" id="KW-0560">Oxidoreductase</keyword>
<dbReference type="OrthoDB" id="37537at2759"/>
<dbReference type="PANTHER" id="PTHR43625">
    <property type="entry name" value="AFLATOXIN B1 ALDEHYDE REDUCTASE"/>
    <property type="match status" value="1"/>
</dbReference>
<dbReference type="AlphaFoldDB" id="A0A7R7XWE5"/>
<evidence type="ECO:0000313" key="4">
    <source>
        <dbReference type="Proteomes" id="UP000654913"/>
    </source>
</evidence>
<dbReference type="KEGG" id="apuu:APUU_70299A"/>
<dbReference type="RefSeq" id="XP_041560915.1">
    <property type="nucleotide sequence ID" value="XM_041695156.1"/>
</dbReference>
<gene>
    <name evidence="3" type="primary">PLR1_6</name>
    <name evidence="3" type="ORF">APUU_70299A</name>
</gene>